<dbReference type="PROSITE" id="PS51007">
    <property type="entry name" value="CYTC"/>
    <property type="match status" value="1"/>
</dbReference>
<evidence type="ECO:0000256" key="1">
    <source>
        <dbReference type="ARBA" id="ARBA00022448"/>
    </source>
</evidence>
<evidence type="ECO:0000256" key="2">
    <source>
        <dbReference type="ARBA" id="ARBA00022617"/>
    </source>
</evidence>
<evidence type="ECO:0000256" key="6">
    <source>
        <dbReference type="PROSITE-ProRule" id="PRU00433"/>
    </source>
</evidence>
<evidence type="ECO:0000256" key="4">
    <source>
        <dbReference type="ARBA" id="ARBA00022982"/>
    </source>
</evidence>
<sequence>MPLSSRFLIILLISGLAACDSGKEVRAVGPAAPAQELTNNGAETSTESSRDFSSLPSPYNEADYALGRRTFKFCGSCHTLKEGGPDLVGPNLFGIIGREAGSRPGFNYSTALQEASFRWTPEKLEEWLNNPRTFLPGNNMTFSGVHRQDARHAVIAYVMHETGYGPESETTATP</sequence>
<keyword evidence="1" id="KW-0813">Transport</keyword>
<protein>
    <submittedName>
        <fullName evidence="9">Cytochrome c family protein</fullName>
    </submittedName>
</protein>
<evidence type="ECO:0000259" key="8">
    <source>
        <dbReference type="PROSITE" id="PS51007"/>
    </source>
</evidence>
<keyword evidence="3 6" id="KW-0479">Metal-binding</keyword>
<evidence type="ECO:0000256" key="3">
    <source>
        <dbReference type="ARBA" id="ARBA00022723"/>
    </source>
</evidence>
<proteinExistence type="predicted"/>
<name>A0A399REC8_9PROT</name>
<dbReference type="GO" id="GO:0046872">
    <property type="term" value="F:metal ion binding"/>
    <property type="evidence" value="ECO:0007669"/>
    <property type="project" value="UniProtKB-KW"/>
</dbReference>
<comment type="caution">
    <text evidence="9">The sequence shown here is derived from an EMBL/GenBank/DDBJ whole genome shotgun (WGS) entry which is preliminary data.</text>
</comment>
<evidence type="ECO:0000256" key="7">
    <source>
        <dbReference type="SAM" id="MobiDB-lite"/>
    </source>
</evidence>
<dbReference type="Proteomes" id="UP000266385">
    <property type="component" value="Unassembled WGS sequence"/>
</dbReference>
<feature type="region of interest" description="Disordered" evidence="7">
    <location>
        <begin position="30"/>
        <end position="56"/>
    </location>
</feature>
<dbReference type="InterPro" id="IPR009056">
    <property type="entry name" value="Cyt_c-like_dom"/>
</dbReference>
<dbReference type="PANTHER" id="PTHR11961">
    <property type="entry name" value="CYTOCHROME C"/>
    <property type="match status" value="1"/>
</dbReference>
<keyword evidence="10" id="KW-1185">Reference proteome</keyword>
<keyword evidence="4" id="KW-0249">Electron transport</keyword>
<keyword evidence="2 6" id="KW-0349">Heme</keyword>
<dbReference type="Gene3D" id="1.10.760.10">
    <property type="entry name" value="Cytochrome c-like domain"/>
    <property type="match status" value="1"/>
</dbReference>
<keyword evidence="5 6" id="KW-0408">Iron</keyword>
<dbReference type="InterPro" id="IPR002327">
    <property type="entry name" value="Cyt_c_1A/1B"/>
</dbReference>
<dbReference type="InterPro" id="IPR036909">
    <property type="entry name" value="Cyt_c-like_dom_sf"/>
</dbReference>
<dbReference type="SUPFAM" id="SSF46626">
    <property type="entry name" value="Cytochrome c"/>
    <property type="match status" value="1"/>
</dbReference>
<gene>
    <name evidence="9" type="ORF">D1223_12595</name>
</gene>
<dbReference type="PRINTS" id="PR00604">
    <property type="entry name" value="CYTCHRMECIAB"/>
</dbReference>
<feature type="compositionally biased region" description="Polar residues" evidence="7">
    <location>
        <begin position="36"/>
        <end position="56"/>
    </location>
</feature>
<dbReference type="PROSITE" id="PS51257">
    <property type="entry name" value="PROKAR_LIPOPROTEIN"/>
    <property type="match status" value="1"/>
</dbReference>
<organism evidence="9 10">
    <name type="scientific">Henriciella mobilis</name>
    <dbReference type="NCBI Taxonomy" id="2305467"/>
    <lineage>
        <taxon>Bacteria</taxon>
        <taxon>Pseudomonadati</taxon>
        <taxon>Pseudomonadota</taxon>
        <taxon>Alphaproteobacteria</taxon>
        <taxon>Hyphomonadales</taxon>
        <taxon>Hyphomonadaceae</taxon>
        <taxon>Henriciella</taxon>
    </lineage>
</organism>
<dbReference type="OrthoDB" id="9805828at2"/>
<accession>A0A399REC8</accession>
<evidence type="ECO:0000256" key="5">
    <source>
        <dbReference type="ARBA" id="ARBA00023004"/>
    </source>
</evidence>
<dbReference type="EMBL" id="QWFX01000013">
    <property type="protein sequence ID" value="RIJ28235.1"/>
    <property type="molecule type" value="Genomic_DNA"/>
</dbReference>
<dbReference type="GO" id="GO:0020037">
    <property type="term" value="F:heme binding"/>
    <property type="evidence" value="ECO:0007669"/>
    <property type="project" value="InterPro"/>
</dbReference>
<evidence type="ECO:0000313" key="10">
    <source>
        <dbReference type="Proteomes" id="UP000266385"/>
    </source>
</evidence>
<feature type="domain" description="Cytochrome c" evidence="8">
    <location>
        <begin position="62"/>
        <end position="162"/>
    </location>
</feature>
<dbReference type="GO" id="GO:0009055">
    <property type="term" value="F:electron transfer activity"/>
    <property type="evidence" value="ECO:0007669"/>
    <property type="project" value="InterPro"/>
</dbReference>
<reference evidence="9 10" key="1">
    <citation type="submission" date="2018-08" db="EMBL/GenBank/DDBJ databases">
        <title>Henriciella mobilis sp. nov., isolated from seawater.</title>
        <authorList>
            <person name="Cheng H."/>
            <person name="Wu Y.-H."/>
            <person name="Xu X.-W."/>
            <person name="Guo L.-L."/>
        </authorList>
    </citation>
    <scope>NUCLEOTIDE SEQUENCE [LARGE SCALE GENOMIC DNA]</scope>
    <source>
        <strain evidence="9 10">JN25</strain>
    </source>
</reference>
<evidence type="ECO:0000313" key="9">
    <source>
        <dbReference type="EMBL" id="RIJ28235.1"/>
    </source>
</evidence>
<dbReference type="AlphaFoldDB" id="A0A399REC8"/>